<dbReference type="Proteomes" id="UP000632498">
    <property type="component" value="Unassembled WGS sequence"/>
</dbReference>
<protein>
    <recommendedName>
        <fullName evidence="4">Surface antigen domain-containing protein</fullName>
    </recommendedName>
</protein>
<organism evidence="2 3">
    <name type="scientific">Terasakiella brassicae</name>
    <dbReference type="NCBI Taxonomy" id="1634917"/>
    <lineage>
        <taxon>Bacteria</taxon>
        <taxon>Pseudomonadati</taxon>
        <taxon>Pseudomonadota</taxon>
        <taxon>Alphaproteobacteria</taxon>
        <taxon>Rhodospirillales</taxon>
        <taxon>Terasakiellaceae</taxon>
        <taxon>Terasakiella</taxon>
    </lineage>
</organism>
<dbReference type="RefSeq" id="WP_188661171.1">
    <property type="nucleotide sequence ID" value="NZ_BMHV01000003.1"/>
</dbReference>
<feature type="region of interest" description="Disordered" evidence="1">
    <location>
        <begin position="149"/>
        <end position="199"/>
    </location>
</feature>
<evidence type="ECO:0000256" key="1">
    <source>
        <dbReference type="SAM" id="MobiDB-lite"/>
    </source>
</evidence>
<dbReference type="PROSITE" id="PS51257">
    <property type="entry name" value="PROKAR_LIPOPROTEIN"/>
    <property type="match status" value="1"/>
</dbReference>
<reference evidence="2" key="2">
    <citation type="submission" date="2020-09" db="EMBL/GenBank/DDBJ databases">
        <authorList>
            <person name="Sun Q."/>
            <person name="Zhou Y."/>
        </authorList>
    </citation>
    <scope>NUCLEOTIDE SEQUENCE</scope>
    <source>
        <strain evidence="2">CGMCC 1.15254</strain>
    </source>
</reference>
<evidence type="ECO:0008006" key="4">
    <source>
        <dbReference type="Google" id="ProtNLM"/>
    </source>
</evidence>
<comment type="caution">
    <text evidence="2">The sequence shown here is derived from an EMBL/GenBank/DDBJ whole genome shotgun (WGS) entry which is preliminary data.</text>
</comment>
<gene>
    <name evidence="2" type="ORF">GCM10011332_05200</name>
</gene>
<dbReference type="EMBL" id="BMHV01000003">
    <property type="protein sequence ID" value="GGF54778.1"/>
    <property type="molecule type" value="Genomic_DNA"/>
</dbReference>
<evidence type="ECO:0000313" key="2">
    <source>
        <dbReference type="EMBL" id="GGF54778.1"/>
    </source>
</evidence>
<keyword evidence="3" id="KW-1185">Reference proteome</keyword>
<dbReference type="AlphaFoldDB" id="A0A917BSX6"/>
<accession>A0A917BSX6</accession>
<evidence type="ECO:0000313" key="3">
    <source>
        <dbReference type="Proteomes" id="UP000632498"/>
    </source>
</evidence>
<proteinExistence type="predicted"/>
<name>A0A917BSX6_9PROT</name>
<reference evidence="2" key="1">
    <citation type="journal article" date="2014" name="Int. J. Syst. Evol. Microbiol.">
        <title>Complete genome sequence of Corynebacterium casei LMG S-19264T (=DSM 44701T), isolated from a smear-ripened cheese.</title>
        <authorList>
            <consortium name="US DOE Joint Genome Institute (JGI-PGF)"/>
            <person name="Walter F."/>
            <person name="Albersmeier A."/>
            <person name="Kalinowski J."/>
            <person name="Ruckert C."/>
        </authorList>
    </citation>
    <scope>NUCLEOTIDE SEQUENCE</scope>
    <source>
        <strain evidence="2">CGMCC 1.15254</strain>
    </source>
</reference>
<sequence>MRKAYIKDEVCKMIKKLVLPFLAVAFLSACQTTGPLRPGEVMGSDIGSILSSEAGLDLDVRDEVKMNSEIEKALFFSENGLTTRWYAGVSARIRPTGDVRDRRDRDCRRFRHSVMVNSDWYNGTAIACRERNIPWYLISNRWDRQPDFDSDLQPDWPRQPIERGRRQGQGKWENLSDDLRGNPADRSLDDFGPRNGQSW</sequence>